<reference evidence="3" key="1">
    <citation type="submission" date="2016-06" db="UniProtKB">
        <authorList>
            <consortium name="WormBaseParasite"/>
        </authorList>
    </citation>
    <scope>IDENTIFICATION</scope>
</reference>
<dbReference type="WBParaSite" id="SBAD_0001159601-mRNA-1">
    <property type="protein sequence ID" value="SBAD_0001159601-mRNA-1"/>
    <property type="gene ID" value="SBAD_0001159601"/>
</dbReference>
<evidence type="ECO:0000313" key="3">
    <source>
        <dbReference type="WBParaSite" id="SBAD_0001159601-mRNA-1"/>
    </source>
</evidence>
<accession>A0A183J5R5</accession>
<keyword evidence="2" id="KW-1185">Reference proteome</keyword>
<protein>
    <submittedName>
        <fullName evidence="1 3">Uncharacterized protein</fullName>
    </submittedName>
</protein>
<evidence type="ECO:0000313" key="1">
    <source>
        <dbReference type="EMBL" id="VDP38001.1"/>
    </source>
</evidence>
<evidence type="ECO:0000313" key="2">
    <source>
        <dbReference type="Proteomes" id="UP000270296"/>
    </source>
</evidence>
<dbReference type="EMBL" id="UZAM01015253">
    <property type="protein sequence ID" value="VDP38001.1"/>
    <property type="molecule type" value="Genomic_DNA"/>
</dbReference>
<dbReference type="Proteomes" id="UP000270296">
    <property type="component" value="Unassembled WGS sequence"/>
</dbReference>
<gene>
    <name evidence="1" type="ORF">SBAD_LOCUS11213</name>
</gene>
<name>A0A183J5R5_9BILA</name>
<reference evidence="1 2" key="2">
    <citation type="submission" date="2018-11" db="EMBL/GenBank/DDBJ databases">
        <authorList>
            <consortium name="Pathogen Informatics"/>
        </authorList>
    </citation>
    <scope>NUCLEOTIDE SEQUENCE [LARGE SCALE GENOMIC DNA]</scope>
</reference>
<sequence>MSTSYEPSFITGNDRCMLRARIHIIPAVERRALNVSYQGKGPMEFEEPEMQRQVGTTDRTMTTSIEEDYQNFIGKLLQWSKTTEHAQLRRLDPRVSEMT</sequence>
<dbReference type="AlphaFoldDB" id="A0A183J5R5"/>
<organism evidence="3">
    <name type="scientific">Soboliphyme baturini</name>
    <dbReference type="NCBI Taxonomy" id="241478"/>
    <lineage>
        <taxon>Eukaryota</taxon>
        <taxon>Metazoa</taxon>
        <taxon>Ecdysozoa</taxon>
        <taxon>Nematoda</taxon>
        <taxon>Enoplea</taxon>
        <taxon>Dorylaimia</taxon>
        <taxon>Dioctophymatida</taxon>
        <taxon>Dioctophymatoidea</taxon>
        <taxon>Soboliphymatidae</taxon>
        <taxon>Soboliphyme</taxon>
    </lineage>
</organism>
<proteinExistence type="predicted"/>